<dbReference type="NCBIfam" id="TIGR02532">
    <property type="entry name" value="IV_pilin_GFxxxE"/>
    <property type="match status" value="1"/>
</dbReference>
<dbReference type="KEGG" id="gaz:Pan241w_20650"/>
<dbReference type="Pfam" id="PF07963">
    <property type="entry name" value="N_methyl"/>
    <property type="match status" value="1"/>
</dbReference>
<evidence type="ECO:0000259" key="2">
    <source>
        <dbReference type="Pfam" id="PF07596"/>
    </source>
</evidence>
<dbReference type="InterPro" id="IPR027558">
    <property type="entry name" value="Pre_pil_HX9DG_C"/>
</dbReference>
<keyword evidence="1" id="KW-0472">Membrane</keyword>
<dbReference type="InterPro" id="IPR011453">
    <property type="entry name" value="DUF1559"/>
</dbReference>
<dbReference type="Proteomes" id="UP000317171">
    <property type="component" value="Chromosome"/>
</dbReference>
<feature type="transmembrane region" description="Helical" evidence="1">
    <location>
        <begin position="20"/>
        <end position="38"/>
    </location>
</feature>
<proteinExistence type="predicted"/>
<dbReference type="RefSeq" id="WP_145214432.1">
    <property type="nucleotide sequence ID" value="NZ_CP036269.1"/>
</dbReference>
<evidence type="ECO:0000313" key="3">
    <source>
        <dbReference type="EMBL" id="QDT41985.1"/>
    </source>
</evidence>
<dbReference type="PROSITE" id="PS00409">
    <property type="entry name" value="PROKAR_NTER_METHYL"/>
    <property type="match status" value="1"/>
</dbReference>
<dbReference type="NCBIfam" id="TIGR04294">
    <property type="entry name" value="pre_pil_HX9DG"/>
    <property type="match status" value="1"/>
</dbReference>
<dbReference type="EMBL" id="CP036269">
    <property type="protein sequence ID" value="QDT41985.1"/>
    <property type="molecule type" value="Genomic_DNA"/>
</dbReference>
<dbReference type="Gene3D" id="3.30.700.10">
    <property type="entry name" value="Glycoprotein, Type 4 Pilin"/>
    <property type="match status" value="1"/>
</dbReference>
<feature type="domain" description="DUF1559" evidence="2">
    <location>
        <begin position="39"/>
        <end position="305"/>
    </location>
</feature>
<dbReference type="PANTHER" id="PTHR30093:SF2">
    <property type="entry name" value="TYPE II SECRETION SYSTEM PROTEIN H"/>
    <property type="match status" value="1"/>
</dbReference>
<dbReference type="AlphaFoldDB" id="A0A517RDM6"/>
<organism evidence="3 4">
    <name type="scientific">Gimesia alba</name>
    <dbReference type="NCBI Taxonomy" id="2527973"/>
    <lineage>
        <taxon>Bacteria</taxon>
        <taxon>Pseudomonadati</taxon>
        <taxon>Planctomycetota</taxon>
        <taxon>Planctomycetia</taxon>
        <taxon>Planctomycetales</taxon>
        <taxon>Planctomycetaceae</taxon>
        <taxon>Gimesia</taxon>
    </lineage>
</organism>
<dbReference type="PANTHER" id="PTHR30093">
    <property type="entry name" value="GENERAL SECRETION PATHWAY PROTEIN G"/>
    <property type="match status" value="1"/>
</dbReference>
<dbReference type="Pfam" id="PF07596">
    <property type="entry name" value="SBP_bac_10"/>
    <property type="match status" value="1"/>
</dbReference>
<dbReference type="InterPro" id="IPR045584">
    <property type="entry name" value="Pilin-like"/>
</dbReference>
<dbReference type="InterPro" id="IPR012902">
    <property type="entry name" value="N_methyl_site"/>
</dbReference>
<dbReference type="OrthoDB" id="261883at2"/>
<sequence>MNNVHHRDRGRRRGFTLIELLVVIAIIAILIALLLPAVQQAREAARRTQCKNNLKQIGLALHNYHDTFSMFPCYEILEINHGSGHEYKTGWVTQILPYLDQGNLQGLYDYDYTWMAQENAHVVTRKLPAFECPSTPGGTGLIDTDHFATEYTAINPTVKGWSSDYAGNCGHRASLLLPAEASDKNLRKGFFVRAYPVQPQKFRDILDGTTNTVAVWESNGRDKVYLFNKIWNDTSGTPLKVSPDNCSWASGNAFWLQSWSRDGTTNGGSYVVNATNKNSQPYSFHTGGIQVLMADGSVHFISDSIHNLTFIHLLTSQAGEVVDTGF</sequence>
<reference evidence="3 4" key="1">
    <citation type="submission" date="2019-02" db="EMBL/GenBank/DDBJ databases">
        <title>Deep-cultivation of Planctomycetes and their phenomic and genomic characterization uncovers novel biology.</title>
        <authorList>
            <person name="Wiegand S."/>
            <person name="Jogler M."/>
            <person name="Boedeker C."/>
            <person name="Pinto D."/>
            <person name="Vollmers J."/>
            <person name="Rivas-Marin E."/>
            <person name="Kohn T."/>
            <person name="Peeters S.H."/>
            <person name="Heuer A."/>
            <person name="Rast P."/>
            <person name="Oberbeckmann S."/>
            <person name="Bunk B."/>
            <person name="Jeske O."/>
            <person name="Meyerdierks A."/>
            <person name="Storesund J.E."/>
            <person name="Kallscheuer N."/>
            <person name="Luecker S."/>
            <person name="Lage O.M."/>
            <person name="Pohl T."/>
            <person name="Merkel B.J."/>
            <person name="Hornburger P."/>
            <person name="Mueller R.-W."/>
            <person name="Bruemmer F."/>
            <person name="Labrenz M."/>
            <person name="Spormann A.M."/>
            <person name="Op den Camp H."/>
            <person name="Overmann J."/>
            <person name="Amann R."/>
            <person name="Jetten M.S.M."/>
            <person name="Mascher T."/>
            <person name="Medema M.H."/>
            <person name="Devos D.P."/>
            <person name="Kaster A.-K."/>
            <person name="Ovreas L."/>
            <person name="Rohde M."/>
            <person name="Galperin M.Y."/>
            <person name="Jogler C."/>
        </authorList>
    </citation>
    <scope>NUCLEOTIDE SEQUENCE [LARGE SCALE GENOMIC DNA]</scope>
    <source>
        <strain evidence="3 4">Pan241w</strain>
    </source>
</reference>
<keyword evidence="1" id="KW-1133">Transmembrane helix</keyword>
<accession>A0A517RDM6</accession>
<gene>
    <name evidence="3" type="primary">xcpT_20</name>
    <name evidence="3" type="ORF">Pan241w_20650</name>
</gene>
<protein>
    <submittedName>
        <fullName evidence="3">Type II secretion system protein G</fullName>
    </submittedName>
</protein>
<evidence type="ECO:0000256" key="1">
    <source>
        <dbReference type="SAM" id="Phobius"/>
    </source>
</evidence>
<dbReference type="SUPFAM" id="SSF54523">
    <property type="entry name" value="Pili subunits"/>
    <property type="match status" value="1"/>
</dbReference>
<keyword evidence="1" id="KW-0812">Transmembrane</keyword>
<name>A0A517RDM6_9PLAN</name>
<keyword evidence="4" id="KW-1185">Reference proteome</keyword>
<evidence type="ECO:0000313" key="4">
    <source>
        <dbReference type="Proteomes" id="UP000317171"/>
    </source>
</evidence>